<dbReference type="Proteomes" id="UP000237347">
    <property type="component" value="Unassembled WGS sequence"/>
</dbReference>
<proteinExistence type="predicted"/>
<sequence length="130" mass="14930">MGNNDNLPLFVTKSAKGPILFQFSALSIFVGICLISVHRLTYIPEEKEAGRWAWMGLFLSELWFFTMVVRLNPHIPLHFQRPPLSQAHMNISLSHIRKRFAGHRHIRVHCRPHGRTANYGDKHSAISHGL</sequence>
<dbReference type="EMBL" id="PKMF04000209">
    <property type="protein sequence ID" value="KAK7843130.1"/>
    <property type="molecule type" value="Genomic_DNA"/>
</dbReference>
<evidence type="ECO:0000313" key="3">
    <source>
        <dbReference type="Proteomes" id="UP000237347"/>
    </source>
</evidence>
<keyword evidence="1" id="KW-0472">Membrane</keyword>
<reference evidence="2 3" key="1">
    <citation type="journal article" date="2018" name="Sci. Data">
        <title>The draft genome sequence of cork oak.</title>
        <authorList>
            <person name="Ramos A.M."/>
            <person name="Usie A."/>
            <person name="Barbosa P."/>
            <person name="Barros P.M."/>
            <person name="Capote T."/>
            <person name="Chaves I."/>
            <person name="Simoes F."/>
            <person name="Abreu I."/>
            <person name="Carrasquinho I."/>
            <person name="Faro C."/>
            <person name="Guimaraes J.B."/>
            <person name="Mendonca D."/>
            <person name="Nobrega F."/>
            <person name="Rodrigues L."/>
            <person name="Saibo N.J.M."/>
            <person name="Varela M.C."/>
            <person name="Egas C."/>
            <person name="Matos J."/>
            <person name="Miguel C.M."/>
            <person name="Oliveira M.M."/>
            <person name="Ricardo C.P."/>
            <person name="Goncalves S."/>
        </authorList>
    </citation>
    <scope>NUCLEOTIDE SEQUENCE [LARGE SCALE GENOMIC DNA]</scope>
    <source>
        <strain evidence="3">cv. HL8</strain>
    </source>
</reference>
<feature type="transmembrane region" description="Helical" evidence="1">
    <location>
        <begin position="52"/>
        <end position="71"/>
    </location>
</feature>
<accession>A0AAW0KW31</accession>
<keyword evidence="1" id="KW-0812">Transmembrane</keyword>
<feature type="transmembrane region" description="Helical" evidence="1">
    <location>
        <begin position="20"/>
        <end position="40"/>
    </location>
</feature>
<keyword evidence="3" id="KW-1185">Reference proteome</keyword>
<protein>
    <submittedName>
        <fullName evidence="2">Cellulose synthase-like protein e2</fullName>
    </submittedName>
</protein>
<name>A0AAW0KW31_QUESU</name>
<dbReference type="AlphaFoldDB" id="A0AAW0KW31"/>
<keyword evidence="1" id="KW-1133">Transmembrane helix</keyword>
<comment type="caution">
    <text evidence="2">The sequence shown here is derived from an EMBL/GenBank/DDBJ whole genome shotgun (WGS) entry which is preliminary data.</text>
</comment>
<gene>
    <name evidence="2" type="primary">CSLE2</name>
    <name evidence="2" type="ORF">CFP56_012909</name>
</gene>
<organism evidence="2 3">
    <name type="scientific">Quercus suber</name>
    <name type="common">Cork oak</name>
    <dbReference type="NCBI Taxonomy" id="58331"/>
    <lineage>
        <taxon>Eukaryota</taxon>
        <taxon>Viridiplantae</taxon>
        <taxon>Streptophyta</taxon>
        <taxon>Embryophyta</taxon>
        <taxon>Tracheophyta</taxon>
        <taxon>Spermatophyta</taxon>
        <taxon>Magnoliopsida</taxon>
        <taxon>eudicotyledons</taxon>
        <taxon>Gunneridae</taxon>
        <taxon>Pentapetalae</taxon>
        <taxon>rosids</taxon>
        <taxon>fabids</taxon>
        <taxon>Fagales</taxon>
        <taxon>Fagaceae</taxon>
        <taxon>Quercus</taxon>
    </lineage>
</organism>
<evidence type="ECO:0000313" key="2">
    <source>
        <dbReference type="EMBL" id="KAK7843130.1"/>
    </source>
</evidence>
<evidence type="ECO:0000256" key="1">
    <source>
        <dbReference type="SAM" id="Phobius"/>
    </source>
</evidence>